<feature type="transmembrane region" description="Helical" evidence="6">
    <location>
        <begin position="20"/>
        <end position="43"/>
    </location>
</feature>
<feature type="transmembrane region" description="Helical" evidence="6">
    <location>
        <begin position="366"/>
        <end position="384"/>
    </location>
</feature>
<dbReference type="InterPro" id="IPR011701">
    <property type="entry name" value="MFS"/>
</dbReference>
<feature type="transmembrane region" description="Helical" evidence="6">
    <location>
        <begin position="111"/>
        <end position="132"/>
    </location>
</feature>
<evidence type="ECO:0000313" key="9">
    <source>
        <dbReference type="Proteomes" id="UP001549104"/>
    </source>
</evidence>
<dbReference type="CDD" id="cd17321">
    <property type="entry name" value="MFS_MMR_MDR_like"/>
    <property type="match status" value="1"/>
</dbReference>
<sequence length="472" mass="49186">MSNQINNNYSAQKQGSNRLLIIVLGLSVLMAAITVDMVTPVLGMIGVELGGSEAQVSWVVGGVALVLSISIPFYGNVSDFLDVRKLFTIGILILTMGSLICALAPNLSVLVFGRMIQGAGMAAIPVLSVVVITKVYPPGQRGSVLGIIAGCIGIGTAGGPIFGGIVGQWLGWHSLFWITFSLGLVIAIGAQISMQKIEPTEIGESKTFDILGGILLGLMVGLFLLGITLAETSGFGSKQTIISLLISLSALFALIIRIATAKQPFIPPVLIKNRLYVSSVLVIFFSMFAYFSILVFVPMLVVEVNGLTPGEAGMTLLPGGVAVAILSPIVGRLSDHIKPKRLLITGLIVMGISSLFMSLFAGSSPIFFSIGVLGIGVAFAFINSPANNVAVSALSNEQVGVGMGLFLGALYLGAGTGAAIIGALLSARHEVGNALNPLYSLDAPHYSDVFLAVTFIIAIALIITLSLRNEKL</sequence>
<gene>
    <name evidence="8" type="ORF">ABIC55_004191</name>
</gene>
<dbReference type="InterPro" id="IPR036259">
    <property type="entry name" value="MFS_trans_sf"/>
</dbReference>
<feature type="domain" description="Major facilitator superfamily (MFS) profile" evidence="7">
    <location>
        <begin position="20"/>
        <end position="472"/>
    </location>
</feature>
<dbReference type="Gene3D" id="1.20.1720.10">
    <property type="entry name" value="Multidrug resistance protein D"/>
    <property type="match status" value="1"/>
</dbReference>
<dbReference type="PRINTS" id="PR01036">
    <property type="entry name" value="TCRTETB"/>
</dbReference>
<feature type="transmembrane region" description="Helical" evidence="6">
    <location>
        <begin position="86"/>
        <end position="105"/>
    </location>
</feature>
<feature type="transmembrane region" description="Helical" evidence="6">
    <location>
        <begin position="280"/>
        <end position="300"/>
    </location>
</feature>
<dbReference type="PANTHER" id="PTHR42718:SF9">
    <property type="entry name" value="MAJOR FACILITATOR SUPERFAMILY MULTIDRUG TRANSPORTER MFSC"/>
    <property type="match status" value="1"/>
</dbReference>
<keyword evidence="3 6" id="KW-0812">Transmembrane</keyword>
<evidence type="ECO:0000259" key="7">
    <source>
        <dbReference type="PROSITE" id="PS50850"/>
    </source>
</evidence>
<feature type="transmembrane region" description="Helical" evidence="6">
    <location>
        <begin position="55"/>
        <end position="74"/>
    </location>
</feature>
<reference evidence="8 9" key="1">
    <citation type="submission" date="2024-06" db="EMBL/GenBank/DDBJ databases">
        <title>Sorghum-associated microbial communities from plants grown in Nebraska, USA.</title>
        <authorList>
            <person name="Schachtman D."/>
        </authorList>
    </citation>
    <scope>NUCLEOTIDE SEQUENCE [LARGE SCALE GENOMIC DNA]</scope>
    <source>
        <strain evidence="8 9">1288</strain>
    </source>
</reference>
<dbReference type="PANTHER" id="PTHR42718">
    <property type="entry name" value="MAJOR FACILITATOR SUPERFAMILY MULTIDRUG TRANSPORTER MFSC"/>
    <property type="match status" value="1"/>
</dbReference>
<dbReference type="Pfam" id="PF07690">
    <property type="entry name" value="MFS_1"/>
    <property type="match status" value="2"/>
</dbReference>
<evidence type="ECO:0000256" key="1">
    <source>
        <dbReference type="ARBA" id="ARBA00004651"/>
    </source>
</evidence>
<dbReference type="PROSITE" id="PS50850">
    <property type="entry name" value="MFS"/>
    <property type="match status" value="1"/>
</dbReference>
<evidence type="ECO:0000256" key="3">
    <source>
        <dbReference type="ARBA" id="ARBA00022692"/>
    </source>
</evidence>
<dbReference type="RefSeq" id="WP_354314624.1">
    <property type="nucleotide sequence ID" value="NZ_JBEPME010000007.1"/>
</dbReference>
<keyword evidence="2" id="KW-0813">Transport</keyword>
<feature type="transmembrane region" description="Helical" evidence="6">
    <location>
        <begin position="144"/>
        <end position="166"/>
    </location>
</feature>
<dbReference type="InterPro" id="IPR020846">
    <property type="entry name" value="MFS_dom"/>
</dbReference>
<feature type="transmembrane region" description="Helical" evidence="6">
    <location>
        <begin position="342"/>
        <end position="360"/>
    </location>
</feature>
<dbReference type="Proteomes" id="UP001549104">
    <property type="component" value="Unassembled WGS sequence"/>
</dbReference>
<feature type="transmembrane region" description="Helical" evidence="6">
    <location>
        <begin position="241"/>
        <end position="259"/>
    </location>
</feature>
<protein>
    <submittedName>
        <fullName evidence="8">DHA2 family florfenicol/chloramphenicol resistance protein-like MFS transporter</fullName>
    </submittedName>
</protein>
<dbReference type="Gene3D" id="1.20.1250.20">
    <property type="entry name" value="MFS general substrate transporter like domains"/>
    <property type="match status" value="1"/>
</dbReference>
<evidence type="ECO:0000256" key="5">
    <source>
        <dbReference type="ARBA" id="ARBA00023136"/>
    </source>
</evidence>
<evidence type="ECO:0000256" key="2">
    <source>
        <dbReference type="ARBA" id="ARBA00022448"/>
    </source>
</evidence>
<keyword evidence="4 6" id="KW-1133">Transmembrane helix</keyword>
<evidence type="ECO:0000256" key="6">
    <source>
        <dbReference type="SAM" id="Phobius"/>
    </source>
</evidence>
<feature type="transmembrane region" description="Helical" evidence="6">
    <location>
        <begin position="405"/>
        <end position="425"/>
    </location>
</feature>
<comment type="caution">
    <text evidence="8">The sequence shown here is derived from an EMBL/GenBank/DDBJ whole genome shotgun (WGS) entry which is preliminary data.</text>
</comment>
<feature type="transmembrane region" description="Helical" evidence="6">
    <location>
        <begin position="210"/>
        <end position="229"/>
    </location>
</feature>
<name>A0ABV2KDX1_SPOPS</name>
<proteinExistence type="predicted"/>
<keyword evidence="9" id="KW-1185">Reference proteome</keyword>
<feature type="transmembrane region" description="Helical" evidence="6">
    <location>
        <begin position="312"/>
        <end position="330"/>
    </location>
</feature>
<feature type="transmembrane region" description="Helical" evidence="6">
    <location>
        <begin position="172"/>
        <end position="190"/>
    </location>
</feature>
<feature type="transmembrane region" description="Helical" evidence="6">
    <location>
        <begin position="445"/>
        <end position="467"/>
    </location>
</feature>
<accession>A0ABV2KDX1</accession>
<organism evidence="8 9">
    <name type="scientific">Sporosarcina psychrophila</name>
    <name type="common">Bacillus psychrophilus</name>
    <dbReference type="NCBI Taxonomy" id="1476"/>
    <lineage>
        <taxon>Bacteria</taxon>
        <taxon>Bacillati</taxon>
        <taxon>Bacillota</taxon>
        <taxon>Bacilli</taxon>
        <taxon>Bacillales</taxon>
        <taxon>Caryophanaceae</taxon>
        <taxon>Sporosarcina</taxon>
    </lineage>
</organism>
<evidence type="ECO:0000313" key="8">
    <source>
        <dbReference type="EMBL" id="MET3659072.1"/>
    </source>
</evidence>
<dbReference type="SUPFAM" id="SSF103473">
    <property type="entry name" value="MFS general substrate transporter"/>
    <property type="match status" value="1"/>
</dbReference>
<evidence type="ECO:0000256" key="4">
    <source>
        <dbReference type="ARBA" id="ARBA00022989"/>
    </source>
</evidence>
<dbReference type="EMBL" id="JBEPME010000007">
    <property type="protein sequence ID" value="MET3659072.1"/>
    <property type="molecule type" value="Genomic_DNA"/>
</dbReference>
<keyword evidence="5 6" id="KW-0472">Membrane</keyword>
<comment type="subcellular location">
    <subcellularLocation>
        <location evidence="1">Cell membrane</location>
        <topology evidence="1">Multi-pass membrane protein</topology>
    </subcellularLocation>
</comment>